<evidence type="ECO:0000313" key="5">
    <source>
        <dbReference type="Proteomes" id="UP000705867"/>
    </source>
</evidence>
<dbReference type="SUPFAM" id="SSF48452">
    <property type="entry name" value="TPR-like"/>
    <property type="match status" value="1"/>
</dbReference>
<evidence type="ECO:0000313" key="4">
    <source>
        <dbReference type="EMBL" id="MBZ0157285.1"/>
    </source>
</evidence>
<feature type="region of interest" description="Disordered" evidence="1">
    <location>
        <begin position="39"/>
        <end position="70"/>
    </location>
</feature>
<sequence length="429" mass="48611">MKHHHGRYAIFRVIASATLMFAFLMTLYFYFRSPEAVRSKGGSLLPPRVAGPESPFRGDSRSDSEENPLSKVAEENIKSLVDPVAGEVGRSAAPAGDEIREIRAKAEEKIRAGEYETALRLLRGVADKAPGLLSDIGFLHLLLENDDMAIRYLEDAMHHNHNGNDFLAQKGLAVAYYRKGNIEKSLFHAERGLSLRGDPELQTLYDRIRKEQSVHRGFVDESTLHFKIVFDGHEHGGVSRKILGILEDAYRQVGHDLNHYPDELVTVVLYTNRDFHDITQAPEWAGGFYDGRIKVPVKGIEGKEEEVRRVLFHEYVHAMVHSIVGGNVRSLPLWINEGLAEYYSARHGRKIGQVVPLTSLDRSFAWLNERADIAYLESYSAVAYLMDTHRAYRMKDFLFSYAKGHDINKAFAEAFSITYNEFIATWGKN</sequence>
<reference evidence="4" key="2">
    <citation type="submission" date="2021-08" db="EMBL/GenBank/DDBJ databases">
        <authorList>
            <person name="Dalcin Martins P."/>
        </authorList>
    </citation>
    <scope>NUCLEOTIDE SEQUENCE</scope>
    <source>
        <strain evidence="4">MAG_39</strain>
    </source>
</reference>
<dbReference type="InterPro" id="IPR019734">
    <property type="entry name" value="TPR_rpt"/>
</dbReference>
<feature type="transmembrane region" description="Helical" evidence="2">
    <location>
        <begin position="9"/>
        <end position="31"/>
    </location>
</feature>
<feature type="domain" description="Peptidase MA-like" evidence="3">
    <location>
        <begin position="265"/>
        <end position="419"/>
    </location>
</feature>
<dbReference type="InterPro" id="IPR039568">
    <property type="entry name" value="Peptidase_MA-like_dom"/>
</dbReference>
<evidence type="ECO:0000259" key="3">
    <source>
        <dbReference type="Pfam" id="PF13485"/>
    </source>
</evidence>
<dbReference type="Proteomes" id="UP000705867">
    <property type="component" value="Unassembled WGS sequence"/>
</dbReference>
<dbReference type="InterPro" id="IPR011990">
    <property type="entry name" value="TPR-like_helical_dom_sf"/>
</dbReference>
<accession>A0A953JET6</accession>
<dbReference type="AlphaFoldDB" id="A0A953JET6"/>
<dbReference type="Pfam" id="PF13485">
    <property type="entry name" value="Peptidase_MA_2"/>
    <property type="match status" value="1"/>
</dbReference>
<protein>
    <recommendedName>
        <fullName evidence="3">Peptidase MA-like domain-containing protein</fullName>
    </recommendedName>
</protein>
<keyword evidence="2" id="KW-0472">Membrane</keyword>
<dbReference type="SMART" id="SM00028">
    <property type="entry name" value="TPR"/>
    <property type="match status" value="2"/>
</dbReference>
<reference evidence="4" key="1">
    <citation type="journal article" date="2021" name="bioRxiv">
        <title>Unraveling nitrogen, sulfur and carbon metabolic pathways and microbial community transcriptional responses to substrate deprivation and toxicity stresses in a bioreactor mimicking anoxic brackish coastal sediment conditions.</title>
        <authorList>
            <person name="Martins P.D."/>
            <person name="Echeveste M.J."/>
            <person name="Arshad A."/>
            <person name="Kurth J."/>
            <person name="Ouboter H."/>
            <person name="Jetten M.S.M."/>
            <person name="Welte C.U."/>
        </authorList>
    </citation>
    <scope>NUCLEOTIDE SEQUENCE</scope>
    <source>
        <strain evidence="4">MAG_39</strain>
    </source>
</reference>
<proteinExistence type="predicted"/>
<gene>
    <name evidence="4" type="ORF">K8I29_13875</name>
</gene>
<evidence type="ECO:0000256" key="1">
    <source>
        <dbReference type="SAM" id="MobiDB-lite"/>
    </source>
</evidence>
<comment type="caution">
    <text evidence="4">The sequence shown here is derived from an EMBL/GenBank/DDBJ whole genome shotgun (WGS) entry which is preliminary data.</text>
</comment>
<keyword evidence="2" id="KW-1133">Transmembrane helix</keyword>
<evidence type="ECO:0000256" key="2">
    <source>
        <dbReference type="SAM" id="Phobius"/>
    </source>
</evidence>
<keyword evidence="2" id="KW-0812">Transmembrane</keyword>
<dbReference type="Gene3D" id="1.25.40.10">
    <property type="entry name" value="Tetratricopeptide repeat domain"/>
    <property type="match status" value="1"/>
</dbReference>
<organism evidence="4 5">
    <name type="scientific">Candidatus Nitrobium versatile</name>
    <dbReference type="NCBI Taxonomy" id="2884831"/>
    <lineage>
        <taxon>Bacteria</taxon>
        <taxon>Pseudomonadati</taxon>
        <taxon>Nitrospirota</taxon>
        <taxon>Nitrospiria</taxon>
        <taxon>Nitrospirales</taxon>
        <taxon>Nitrospiraceae</taxon>
        <taxon>Candidatus Nitrobium</taxon>
    </lineage>
</organism>
<name>A0A953JET6_9BACT</name>
<dbReference type="EMBL" id="JAIOIV010000110">
    <property type="protein sequence ID" value="MBZ0157285.1"/>
    <property type="molecule type" value="Genomic_DNA"/>
</dbReference>